<feature type="transmembrane region" description="Helical" evidence="1">
    <location>
        <begin position="291"/>
        <end position="312"/>
    </location>
</feature>
<dbReference type="Pfam" id="PF06580">
    <property type="entry name" value="His_kinase"/>
    <property type="match status" value="1"/>
</dbReference>
<dbReference type="Gene3D" id="3.30.565.10">
    <property type="entry name" value="Histidine kinase-like ATPase, C-terminal domain"/>
    <property type="match status" value="1"/>
</dbReference>
<dbReference type="AlphaFoldDB" id="A0A7V7QKK6"/>
<dbReference type="Pfam" id="PF02518">
    <property type="entry name" value="HATPase_c"/>
    <property type="match status" value="1"/>
</dbReference>
<gene>
    <name evidence="3" type="ORF">F7O84_10860</name>
</gene>
<name>A0A7V7QKK6_9FIRM</name>
<dbReference type="SUPFAM" id="SSF55874">
    <property type="entry name" value="ATPase domain of HSP90 chaperone/DNA topoisomerase II/histidine kinase"/>
    <property type="match status" value="1"/>
</dbReference>
<dbReference type="InterPro" id="IPR003594">
    <property type="entry name" value="HATPase_dom"/>
</dbReference>
<dbReference type="EMBL" id="WAGX01000005">
    <property type="protein sequence ID" value="KAB1438058.1"/>
    <property type="molecule type" value="Genomic_DNA"/>
</dbReference>
<dbReference type="PANTHER" id="PTHR34220:SF7">
    <property type="entry name" value="SENSOR HISTIDINE KINASE YPDA"/>
    <property type="match status" value="1"/>
</dbReference>
<evidence type="ECO:0000259" key="2">
    <source>
        <dbReference type="SMART" id="SM00387"/>
    </source>
</evidence>
<organism evidence="3 4">
    <name type="scientific">Candidatus Galacturonatibacter soehngenii</name>
    <dbReference type="NCBI Taxonomy" id="2307010"/>
    <lineage>
        <taxon>Bacteria</taxon>
        <taxon>Bacillati</taxon>
        <taxon>Bacillota</taxon>
        <taxon>Clostridia</taxon>
        <taxon>Lachnospirales</taxon>
        <taxon>Lachnospiraceae</taxon>
        <taxon>Candidatus Galacturonatibacter</taxon>
    </lineage>
</organism>
<protein>
    <submittedName>
        <fullName evidence="3">GHKL domain-containing protein</fullName>
    </submittedName>
</protein>
<dbReference type="InterPro" id="IPR010559">
    <property type="entry name" value="Sig_transdc_His_kin_internal"/>
</dbReference>
<keyword evidence="1" id="KW-1133">Transmembrane helix</keyword>
<dbReference type="OrthoDB" id="9809348at2"/>
<comment type="caution">
    <text evidence="3">The sequence shown here is derived from an EMBL/GenBank/DDBJ whole genome shotgun (WGS) entry which is preliminary data.</text>
</comment>
<dbReference type="InterPro" id="IPR050640">
    <property type="entry name" value="Bact_2-comp_sensor_kinase"/>
</dbReference>
<dbReference type="SMART" id="SM00387">
    <property type="entry name" value="HATPase_c"/>
    <property type="match status" value="1"/>
</dbReference>
<evidence type="ECO:0000313" key="3">
    <source>
        <dbReference type="EMBL" id="KAB1438058.1"/>
    </source>
</evidence>
<accession>A0A7V7QKK6</accession>
<feature type="domain" description="Histidine kinase/HSP90-like ATPase" evidence="2">
    <location>
        <begin position="475"/>
        <end position="581"/>
    </location>
</feature>
<sequence length="594" mass="69207">MVKKRHLFGTFQNIPIRKKITLIVFMALLSICIAFFLNLHFLTRQYDKDMYETNAQLLNNVISNIESEMAFVENLSNYIIADSSIQQNLTYLLDNKNNTKAAIAKREAYESLYTYMFSNDYIKSITLVMDDTIISMGDTFPASEIDLNTLNQQAINDVGRPFWATGKISNYSILCTREIRQLKYLKLRTLAVLYIDVDMEQIITNALLDAGYSPNLVDFIVMQESEQIYPKEITHDIKTFVSSRDLKAYHIDTYEGKKKFIITGSMHSVDWDYYYFRDYNRIFDHITKAKYYTVFYTILFSIIALIFTNISVQSILKHLDYLVEKIKRFGNGITSIPKNPYHYEGRMDEIGTLHRSFDQMTHSVKVLRDENYDKQILLKDTSIKMLQQQINPHFLYNTLDTINWMAQMYGAEDISTMALSLGNLFRASIAEQKDLIYLEQELAFLNNYIQIQKIRFKERLQFEITIPEQYHKMLIPKLCIQPLVENALKHAMEYSDETCIIQIKLEEEKDAYLLKVANTGSSFEENLLQKLEEHTLKAEGSGVGLANINARMRLIYGEEYGLSFYNKDGMAVVVLSIPKTYKKDMPEDETTLFI</sequence>
<evidence type="ECO:0000313" key="4">
    <source>
        <dbReference type="Proteomes" id="UP000461768"/>
    </source>
</evidence>
<dbReference type="GO" id="GO:0000155">
    <property type="term" value="F:phosphorelay sensor kinase activity"/>
    <property type="evidence" value="ECO:0007669"/>
    <property type="project" value="InterPro"/>
</dbReference>
<keyword evidence="1" id="KW-0812">Transmembrane</keyword>
<dbReference type="PANTHER" id="PTHR34220">
    <property type="entry name" value="SENSOR HISTIDINE KINASE YPDA"/>
    <property type="match status" value="1"/>
</dbReference>
<dbReference type="Gene3D" id="6.10.340.10">
    <property type="match status" value="1"/>
</dbReference>
<dbReference type="Proteomes" id="UP000461768">
    <property type="component" value="Unassembled WGS sequence"/>
</dbReference>
<keyword evidence="4" id="KW-1185">Reference proteome</keyword>
<proteinExistence type="predicted"/>
<reference evidence="3 4" key="1">
    <citation type="submission" date="2019-09" db="EMBL/GenBank/DDBJ databases">
        <authorList>
            <person name="Valk L.C."/>
        </authorList>
    </citation>
    <scope>NUCLEOTIDE SEQUENCE [LARGE SCALE GENOMIC DNA]</scope>
    <source>
        <strain evidence="3">GalUA</strain>
    </source>
</reference>
<evidence type="ECO:0000256" key="1">
    <source>
        <dbReference type="SAM" id="Phobius"/>
    </source>
</evidence>
<reference evidence="3 4" key="2">
    <citation type="submission" date="2020-02" db="EMBL/GenBank/DDBJ databases">
        <title>Candidatus Galacturonibacter soehngenii shows hetero-acetogenic catabolism of galacturonic acid but lacks a canonical carbon monoxide dehydrogenase/acetyl-CoA synthase complex.</title>
        <authorList>
            <person name="Diender M."/>
            <person name="Stouten G.R."/>
            <person name="Petersen J.F."/>
            <person name="Nielsen P.H."/>
            <person name="Dueholm M.S."/>
            <person name="Pronk J.T."/>
            <person name="Van Loosdrecht M.C.M."/>
        </authorList>
    </citation>
    <scope>NUCLEOTIDE SEQUENCE [LARGE SCALE GENOMIC DNA]</scope>
    <source>
        <strain evidence="3">GalUA</strain>
    </source>
</reference>
<feature type="transmembrane region" description="Helical" evidence="1">
    <location>
        <begin position="20"/>
        <end position="42"/>
    </location>
</feature>
<keyword evidence="1" id="KW-0472">Membrane</keyword>
<dbReference type="InterPro" id="IPR036890">
    <property type="entry name" value="HATPase_C_sf"/>
</dbReference>
<dbReference type="GO" id="GO:0016020">
    <property type="term" value="C:membrane"/>
    <property type="evidence" value="ECO:0007669"/>
    <property type="project" value="InterPro"/>
</dbReference>
<dbReference type="RefSeq" id="WP_151144846.1">
    <property type="nucleotide sequence ID" value="NZ_WAGX01000005.1"/>
</dbReference>